<sequence length="197" mass="22757">MSTSDKLKNEVDSKNDKKSTPTFEVPTNRRHKRQFSVESELKNDKKLKVKEYVSFSDGTIQGLYRDISLLCYLYENKCDLIKTVAMGGGQLTNIRCINSRYCRVTFIYMLTKQETVLDTDNQILFKIDLAKWKTQGSDSKDWSFCNNDLVIQYVKNTKPESLIVSSLADDEKIITYVKNKEVICLKVKKSCDIFVLC</sequence>
<dbReference type="EMBL" id="MK500608">
    <property type="protein sequence ID" value="QBK93934.1"/>
    <property type="molecule type" value="Genomic_DNA"/>
</dbReference>
<feature type="region of interest" description="Disordered" evidence="1">
    <location>
        <begin position="1"/>
        <end position="36"/>
    </location>
</feature>
<reference evidence="2" key="1">
    <citation type="journal article" date="2019" name="MBio">
        <title>Virus Genomes from Deep Sea Sediments Expand the Ocean Megavirome and Support Independent Origins of Viral Gigantism.</title>
        <authorList>
            <person name="Backstrom D."/>
            <person name="Yutin N."/>
            <person name="Jorgensen S.L."/>
            <person name="Dharamshi J."/>
            <person name="Homa F."/>
            <person name="Zaremba-Niedwiedzka K."/>
            <person name="Spang A."/>
            <person name="Wolf Y.I."/>
            <person name="Koonin E.V."/>
            <person name="Ettema T.J."/>
        </authorList>
    </citation>
    <scope>NUCLEOTIDE SEQUENCE</scope>
</reference>
<organism evidence="2">
    <name type="scientific">Pithovirus LCPAC406</name>
    <dbReference type="NCBI Taxonomy" id="2506599"/>
    <lineage>
        <taxon>Viruses</taxon>
        <taxon>Pithoviruses</taxon>
    </lineage>
</organism>
<evidence type="ECO:0000313" key="2">
    <source>
        <dbReference type="EMBL" id="QBK93934.1"/>
    </source>
</evidence>
<gene>
    <name evidence="2" type="ORF">LCPAC406_02480</name>
</gene>
<name>A0A481ZDD8_9VIRU</name>
<accession>A0A481ZDD8</accession>
<feature type="compositionally biased region" description="Basic and acidic residues" evidence="1">
    <location>
        <begin position="1"/>
        <end position="19"/>
    </location>
</feature>
<evidence type="ECO:0000256" key="1">
    <source>
        <dbReference type="SAM" id="MobiDB-lite"/>
    </source>
</evidence>
<protein>
    <submittedName>
        <fullName evidence="2">Uncharacterized protein</fullName>
    </submittedName>
</protein>
<proteinExistence type="predicted"/>